<dbReference type="AlphaFoldDB" id="A0A5C3NX76"/>
<protein>
    <submittedName>
        <fullName evidence="2">Uncharacterized protein</fullName>
    </submittedName>
</protein>
<keyword evidence="3" id="KW-1185">Reference proteome</keyword>
<name>A0A5C3NX76_9APHY</name>
<dbReference type="Proteomes" id="UP000308197">
    <property type="component" value="Unassembled WGS sequence"/>
</dbReference>
<evidence type="ECO:0000313" key="3">
    <source>
        <dbReference type="Proteomes" id="UP000308197"/>
    </source>
</evidence>
<dbReference type="InParanoid" id="A0A5C3NX76"/>
<feature type="compositionally biased region" description="Polar residues" evidence="1">
    <location>
        <begin position="168"/>
        <end position="181"/>
    </location>
</feature>
<reference evidence="2 3" key="1">
    <citation type="journal article" date="2019" name="Nat. Ecol. Evol.">
        <title>Megaphylogeny resolves global patterns of mushroom evolution.</title>
        <authorList>
            <person name="Varga T."/>
            <person name="Krizsan K."/>
            <person name="Foldi C."/>
            <person name="Dima B."/>
            <person name="Sanchez-Garcia M."/>
            <person name="Sanchez-Ramirez S."/>
            <person name="Szollosi G.J."/>
            <person name="Szarkandi J.G."/>
            <person name="Papp V."/>
            <person name="Albert L."/>
            <person name="Andreopoulos W."/>
            <person name="Angelini C."/>
            <person name="Antonin V."/>
            <person name="Barry K.W."/>
            <person name="Bougher N.L."/>
            <person name="Buchanan P."/>
            <person name="Buyck B."/>
            <person name="Bense V."/>
            <person name="Catcheside P."/>
            <person name="Chovatia M."/>
            <person name="Cooper J."/>
            <person name="Damon W."/>
            <person name="Desjardin D."/>
            <person name="Finy P."/>
            <person name="Geml J."/>
            <person name="Haridas S."/>
            <person name="Hughes K."/>
            <person name="Justo A."/>
            <person name="Karasinski D."/>
            <person name="Kautmanova I."/>
            <person name="Kiss B."/>
            <person name="Kocsube S."/>
            <person name="Kotiranta H."/>
            <person name="LaButti K.M."/>
            <person name="Lechner B.E."/>
            <person name="Liimatainen K."/>
            <person name="Lipzen A."/>
            <person name="Lukacs Z."/>
            <person name="Mihaltcheva S."/>
            <person name="Morgado L.N."/>
            <person name="Niskanen T."/>
            <person name="Noordeloos M.E."/>
            <person name="Ohm R.A."/>
            <person name="Ortiz-Santana B."/>
            <person name="Ovrebo C."/>
            <person name="Racz N."/>
            <person name="Riley R."/>
            <person name="Savchenko A."/>
            <person name="Shiryaev A."/>
            <person name="Soop K."/>
            <person name="Spirin V."/>
            <person name="Szebenyi C."/>
            <person name="Tomsovsky M."/>
            <person name="Tulloss R.E."/>
            <person name="Uehling J."/>
            <person name="Grigoriev I.V."/>
            <person name="Vagvolgyi C."/>
            <person name="Papp T."/>
            <person name="Martin F.M."/>
            <person name="Miettinen O."/>
            <person name="Hibbett D.S."/>
            <person name="Nagy L.G."/>
        </authorList>
    </citation>
    <scope>NUCLEOTIDE SEQUENCE [LARGE SCALE GENOMIC DNA]</scope>
    <source>
        <strain evidence="2 3">HHB13444</strain>
    </source>
</reference>
<evidence type="ECO:0000256" key="1">
    <source>
        <dbReference type="SAM" id="MobiDB-lite"/>
    </source>
</evidence>
<organism evidence="2 3">
    <name type="scientific">Polyporus arcularius HHB13444</name>
    <dbReference type="NCBI Taxonomy" id="1314778"/>
    <lineage>
        <taxon>Eukaryota</taxon>
        <taxon>Fungi</taxon>
        <taxon>Dikarya</taxon>
        <taxon>Basidiomycota</taxon>
        <taxon>Agaricomycotina</taxon>
        <taxon>Agaricomycetes</taxon>
        <taxon>Polyporales</taxon>
        <taxon>Polyporaceae</taxon>
        <taxon>Polyporus</taxon>
    </lineage>
</organism>
<feature type="region of interest" description="Disordered" evidence="1">
    <location>
        <begin position="155"/>
        <end position="181"/>
    </location>
</feature>
<proteinExistence type="predicted"/>
<feature type="region of interest" description="Disordered" evidence="1">
    <location>
        <begin position="30"/>
        <end position="50"/>
    </location>
</feature>
<evidence type="ECO:0000313" key="2">
    <source>
        <dbReference type="EMBL" id="TFK82046.1"/>
    </source>
</evidence>
<gene>
    <name evidence="2" type="ORF">K466DRAFT_315697</name>
</gene>
<sequence length="181" mass="19754">MATPCRRCSAADATGSRLVRIARPASLSAGGGAPVTPLTGTMTAASRPAQGWRRRHSRQYRCAVDIYVRRAVPRQELEWRRCGCGHTGVLPVTVLSLLFVVCSLSTGWRWYVDPRPQASGEPESASGYPNALFLPILDRRQSTPFRPLRAQAITSRLTSGGRPPGRNRQPTIRTVEGSTSL</sequence>
<dbReference type="EMBL" id="ML211528">
    <property type="protein sequence ID" value="TFK82046.1"/>
    <property type="molecule type" value="Genomic_DNA"/>
</dbReference>
<accession>A0A5C3NX76</accession>